<feature type="non-terminal residue" evidence="7">
    <location>
        <position position="230"/>
    </location>
</feature>
<dbReference type="AlphaFoldDB" id="C3ZMB9"/>
<dbReference type="Pfam" id="PF08205">
    <property type="entry name" value="C2-set_2"/>
    <property type="match status" value="1"/>
</dbReference>
<dbReference type="Pfam" id="PF07679">
    <property type="entry name" value="I-set"/>
    <property type="match status" value="1"/>
</dbReference>
<keyword evidence="3" id="KW-1015">Disulfide bond</keyword>
<evidence type="ECO:0000259" key="6">
    <source>
        <dbReference type="PROSITE" id="PS50835"/>
    </source>
</evidence>
<keyword evidence="2" id="KW-0472">Membrane</keyword>
<name>C3ZMB9_BRAFL</name>
<comment type="subcellular location">
    <subcellularLocation>
        <location evidence="1">Membrane</location>
        <topology evidence="1">Single-pass type I membrane protein</topology>
    </subcellularLocation>
</comment>
<dbReference type="SMART" id="SM00409">
    <property type="entry name" value="IG"/>
    <property type="match status" value="2"/>
</dbReference>
<feature type="domain" description="Ig-like" evidence="6">
    <location>
        <begin position="46"/>
        <end position="141"/>
    </location>
</feature>
<dbReference type="GO" id="GO:0016020">
    <property type="term" value="C:membrane"/>
    <property type="evidence" value="ECO:0007669"/>
    <property type="project" value="UniProtKB-SubCell"/>
</dbReference>
<dbReference type="SMART" id="SM00408">
    <property type="entry name" value="IGc2"/>
    <property type="match status" value="2"/>
</dbReference>
<evidence type="ECO:0000256" key="5">
    <source>
        <dbReference type="ARBA" id="ARBA00023319"/>
    </source>
</evidence>
<dbReference type="SUPFAM" id="SSF48726">
    <property type="entry name" value="Immunoglobulin"/>
    <property type="match status" value="2"/>
</dbReference>
<dbReference type="InterPro" id="IPR036179">
    <property type="entry name" value="Ig-like_dom_sf"/>
</dbReference>
<sequence length="230" mass="25088">SSNGEYNLQISRLKLEDSGKYKCSTASVPTAEEAVLTVVVPMAGPPEILGAELPLTSGHELLLRCRSRGGHPPPRLVWYNGTREFGSTNSPGDTDDGQQSLELFSPRVSKWDNGANFTCMADQGFPQLVKPTGSSRILRVNWKPQMKDGPSLVSIGDGDTARFFCDVMADPAPSDVTWIWRKTNGVENVMGTSSILTIDHAHTDDEGVYICKASNMFGKAQREIRLMVKG</sequence>
<dbReference type="InterPro" id="IPR051275">
    <property type="entry name" value="Cell_adhesion_signaling"/>
</dbReference>
<evidence type="ECO:0000256" key="3">
    <source>
        <dbReference type="ARBA" id="ARBA00023157"/>
    </source>
</evidence>
<keyword evidence="4" id="KW-0325">Glycoprotein</keyword>
<evidence type="ECO:0000256" key="4">
    <source>
        <dbReference type="ARBA" id="ARBA00023180"/>
    </source>
</evidence>
<feature type="domain" description="Ig-like" evidence="6">
    <location>
        <begin position="144"/>
        <end position="225"/>
    </location>
</feature>
<evidence type="ECO:0000256" key="1">
    <source>
        <dbReference type="ARBA" id="ARBA00004479"/>
    </source>
</evidence>
<dbReference type="Gene3D" id="2.60.40.10">
    <property type="entry name" value="Immunoglobulins"/>
    <property type="match status" value="3"/>
</dbReference>
<dbReference type="InterPro" id="IPR003599">
    <property type="entry name" value="Ig_sub"/>
</dbReference>
<feature type="non-terminal residue" evidence="7">
    <location>
        <position position="1"/>
    </location>
</feature>
<evidence type="ECO:0000256" key="2">
    <source>
        <dbReference type="ARBA" id="ARBA00023136"/>
    </source>
</evidence>
<evidence type="ECO:0000313" key="7">
    <source>
        <dbReference type="EMBL" id="EEN46375.1"/>
    </source>
</evidence>
<organism>
    <name type="scientific">Branchiostoma floridae</name>
    <name type="common">Florida lancelet</name>
    <name type="synonym">Amphioxus</name>
    <dbReference type="NCBI Taxonomy" id="7739"/>
    <lineage>
        <taxon>Eukaryota</taxon>
        <taxon>Metazoa</taxon>
        <taxon>Chordata</taxon>
        <taxon>Cephalochordata</taxon>
        <taxon>Leptocardii</taxon>
        <taxon>Amphioxiformes</taxon>
        <taxon>Branchiostomatidae</taxon>
        <taxon>Branchiostoma</taxon>
    </lineage>
</organism>
<accession>C3ZMB9</accession>
<dbReference type="InterPro" id="IPR007110">
    <property type="entry name" value="Ig-like_dom"/>
</dbReference>
<dbReference type="PANTHER" id="PTHR11640:SF164">
    <property type="entry name" value="MAM DOMAIN-CONTAINING GLYCOSYLPHOSPHATIDYLINOSITOL ANCHOR PROTEIN 1"/>
    <property type="match status" value="1"/>
</dbReference>
<dbReference type="InterPro" id="IPR013098">
    <property type="entry name" value="Ig_I-set"/>
</dbReference>
<dbReference type="InterPro" id="IPR003598">
    <property type="entry name" value="Ig_sub2"/>
</dbReference>
<dbReference type="PANTHER" id="PTHR11640">
    <property type="entry name" value="NEPHRIN"/>
    <property type="match status" value="1"/>
</dbReference>
<proteinExistence type="predicted"/>
<dbReference type="InterPro" id="IPR013783">
    <property type="entry name" value="Ig-like_fold"/>
</dbReference>
<dbReference type="InterPro" id="IPR013162">
    <property type="entry name" value="CD80_C2-set"/>
</dbReference>
<protein>
    <recommendedName>
        <fullName evidence="6">Ig-like domain-containing protein</fullName>
    </recommendedName>
</protein>
<gene>
    <name evidence="7" type="ORF">BRAFLDRAFT_186207</name>
</gene>
<reference evidence="7" key="1">
    <citation type="journal article" date="2008" name="Nature">
        <title>The amphioxus genome and the evolution of the chordate karyotype.</title>
        <authorList>
            <consortium name="US DOE Joint Genome Institute (JGI-PGF)"/>
            <person name="Putnam N.H."/>
            <person name="Butts T."/>
            <person name="Ferrier D.E.K."/>
            <person name="Furlong R.F."/>
            <person name="Hellsten U."/>
            <person name="Kawashima T."/>
            <person name="Robinson-Rechavi M."/>
            <person name="Shoguchi E."/>
            <person name="Terry A."/>
            <person name="Yu J.-K."/>
            <person name="Benito-Gutierrez E.L."/>
            <person name="Dubchak I."/>
            <person name="Garcia-Fernandez J."/>
            <person name="Gibson-Brown J.J."/>
            <person name="Grigoriev I.V."/>
            <person name="Horton A.C."/>
            <person name="de Jong P.J."/>
            <person name="Jurka J."/>
            <person name="Kapitonov V.V."/>
            <person name="Kohara Y."/>
            <person name="Kuroki Y."/>
            <person name="Lindquist E."/>
            <person name="Lucas S."/>
            <person name="Osoegawa K."/>
            <person name="Pennacchio L.A."/>
            <person name="Salamov A.A."/>
            <person name="Satou Y."/>
            <person name="Sauka-Spengler T."/>
            <person name="Schmutz J."/>
            <person name="Shin-I T."/>
            <person name="Toyoda A."/>
            <person name="Bronner-Fraser M."/>
            <person name="Fujiyama A."/>
            <person name="Holland L.Z."/>
            <person name="Holland P.W.H."/>
            <person name="Satoh N."/>
            <person name="Rokhsar D.S."/>
        </authorList>
    </citation>
    <scope>NUCLEOTIDE SEQUENCE [LARGE SCALE GENOMIC DNA]</scope>
    <source>
        <strain evidence="7">S238N-H82</strain>
        <tissue evidence="7">Testes</tissue>
    </source>
</reference>
<dbReference type="STRING" id="7739.C3ZMB9"/>
<keyword evidence="5" id="KW-0393">Immunoglobulin domain</keyword>
<dbReference type="PROSITE" id="PS50835">
    <property type="entry name" value="IG_LIKE"/>
    <property type="match status" value="2"/>
</dbReference>
<dbReference type="InParanoid" id="C3ZMB9"/>
<dbReference type="EMBL" id="GG666644">
    <property type="protein sequence ID" value="EEN46375.1"/>
    <property type="molecule type" value="Genomic_DNA"/>
</dbReference>